<gene>
    <name evidence="3" type="ORF">KUA55_16350</name>
</gene>
<name>A0ABS6TH50_9ENTE</name>
<evidence type="ECO:0000256" key="1">
    <source>
        <dbReference type="SAM" id="MobiDB-lite"/>
    </source>
</evidence>
<dbReference type="Proteomes" id="UP000774130">
    <property type="component" value="Unassembled WGS sequence"/>
</dbReference>
<organism evidence="3 4">
    <name type="scientific">Enterococcus alishanensis</name>
    <dbReference type="NCBI Taxonomy" id="1303817"/>
    <lineage>
        <taxon>Bacteria</taxon>
        <taxon>Bacillati</taxon>
        <taxon>Bacillota</taxon>
        <taxon>Bacilli</taxon>
        <taxon>Lactobacillales</taxon>
        <taxon>Enterococcaceae</taxon>
        <taxon>Enterococcus</taxon>
    </lineage>
</organism>
<protein>
    <recommendedName>
        <fullName evidence="5">WxL domain-containing protein</fullName>
    </recommendedName>
</protein>
<feature type="chain" id="PRO_5046977144" description="WxL domain-containing protein" evidence="2">
    <location>
        <begin position="23"/>
        <end position="718"/>
    </location>
</feature>
<evidence type="ECO:0000313" key="3">
    <source>
        <dbReference type="EMBL" id="MBV7392255.1"/>
    </source>
</evidence>
<sequence>MRKILYLTLLLFSFVGVSNVLAVENKVDDLETLRTTEEINNPAETNQSETSQWVEAVIEEETQSSSSDEENKDNITTDSIDPQAMGGDGSENNPFTVSSYSELKSAIKSGNVDSVTNIKYIQLLADILVNESNSADLAFNRNTEINGIKDPSQPSTPENYWYLNYSAVANGTMFKTGTSGLTITLKNLNLGSDSYSQNTYYGFVRVLSASTTLNVENINYNIQRGSQPFFAAAGYCTLNISGTSSYNSPNTSPAYGGEFVEGFRYVNFKQGSQTNISNYTYENHAFFYMYGAGDLTVTVEKNAVLDMNSSRVYMFYYGAATVNQKLILEDNAKFIYKVRDRAGAQSNVLVASAALDMRLAEGSSFEYLTKSRAINMKKLNVSATDPASFYVGKTEDANNFSSPISAGSITITNTGTSLYQAITNNSVVQSAVSPNNRVTFDSTNYQNKSWIKYDPAMSIYGVSASSTVGNRLSQVLSDVQDFQTNLVNGWTFRTEFILSKTPYSDSDGRLDQTTLTNDFNNQTKPDGVYTFTGEDFSSSDSATRGTLDDVLAQNYYIYGRVSGTSNGGSGSTLWKENVVEVPKHISTVFPMALSFLSDDGPLITKKNDYFLESYSNVPTYITMTKVTTGANSDSTIRLVETLSGDEGLLQLDILAALSNTNTTWSMANDGAGQTLELSPYFETNSKANLSFLGGYTGSFYIEKQVNYQVNFKISHTNP</sequence>
<feature type="compositionally biased region" description="Acidic residues" evidence="1">
    <location>
        <begin position="60"/>
        <end position="71"/>
    </location>
</feature>
<feature type="signal peptide" evidence="2">
    <location>
        <begin position="1"/>
        <end position="22"/>
    </location>
</feature>
<dbReference type="RefSeq" id="WP_218327468.1">
    <property type="nucleotide sequence ID" value="NZ_JAHUZB010000009.1"/>
</dbReference>
<evidence type="ECO:0000256" key="2">
    <source>
        <dbReference type="SAM" id="SignalP"/>
    </source>
</evidence>
<reference evidence="3 4" key="1">
    <citation type="submission" date="2021-06" db="EMBL/GenBank/DDBJ databases">
        <title>Enterococcus alishanensis sp. nov., a novel lactic acid bacterium isolated from fresh coffee beans.</title>
        <authorList>
            <person name="Chen Y.-S."/>
        </authorList>
    </citation>
    <scope>NUCLEOTIDE SEQUENCE [LARGE SCALE GENOMIC DNA]</scope>
    <source>
        <strain evidence="3 4">ALS3</strain>
    </source>
</reference>
<keyword evidence="4" id="KW-1185">Reference proteome</keyword>
<proteinExistence type="predicted"/>
<evidence type="ECO:0000313" key="4">
    <source>
        <dbReference type="Proteomes" id="UP000774130"/>
    </source>
</evidence>
<accession>A0ABS6TH50</accession>
<dbReference type="EMBL" id="JAHUZB010000009">
    <property type="protein sequence ID" value="MBV7392255.1"/>
    <property type="molecule type" value="Genomic_DNA"/>
</dbReference>
<evidence type="ECO:0008006" key="5">
    <source>
        <dbReference type="Google" id="ProtNLM"/>
    </source>
</evidence>
<feature type="region of interest" description="Disordered" evidence="1">
    <location>
        <begin position="60"/>
        <end position="95"/>
    </location>
</feature>
<keyword evidence="2" id="KW-0732">Signal</keyword>
<comment type="caution">
    <text evidence="3">The sequence shown here is derived from an EMBL/GenBank/DDBJ whole genome shotgun (WGS) entry which is preliminary data.</text>
</comment>